<proteinExistence type="predicted"/>
<name>A0A8H7ZRS7_9FUNG</name>
<reference evidence="1 2" key="1">
    <citation type="journal article" name="Sci. Rep.">
        <title>Genome-scale phylogenetic analyses confirm Olpidium as the closest living zoosporic fungus to the non-flagellated, terrestrial fungi.</title>
        <authorList>
            <person name="Chang Y."/>
            <person name="Rochon D."/>
            <person name="Sekimoto S."/>
            <person name="Wang Y."/>
            <person name="Chovatia M."/>
            <person name="Sandor L."/>
            <person name="Salamov A."/>
            <person name="Grigoriev I.V."/>
            <person name="Stajich J.E."/>
            <person name="Spatafora J.W."/>
        </authorList>
    </citation>
    <scope>NUCLEOTIDE SEQUENCE [LARGE SCALE GENOMIC DNA]</scope>
    <source>
        <strain evidence="1">S191</strain>
    </source>
</reference>
<sequence>TLRWRGGLTRVPRGRDGGRRLILTTAPPLRATKPVSLGPALRDAPAQTSSDLSADPICFGNPASCSCSVSFIVPESFLDDHHTYHHVASSRGGIDLLDLYQTPVAGEEWPTALRQSICIPSAPPGTLPAQPPHGNLVLSSCPGKKVRLDGPSRGRARINRDLESDLRRIAGFGITTVVWWVLRNLLLSGKSSVFLCLIGRRPFAGLTARPGCPKV</sequence>
<organism evidence="1 2">
    <name type="scientific">Olpidium bornovanus</name>
    <dbReference type="NCBI Taxonomy" id="278681"/>
    <lineage>
        <taxon>Eukaryota</taxon>
        <taxon>Fungi</taxon>
        <taxon>Fungi incertae sedis</taxon>
        <taxon>Olpidiomycota</taxon>
        <taxon>Olpidiomycotina</taxon>
        <taxon>Olpidiomycetes</taxon>
        <taxon>Olpidiales</taxon>
        <taxon>Olpidiaceae</taxon>
        <taxon>Olpidium</taxon>
    </lineage>
</organism>
<accession>A0A8H7ZRS7</accession>
<dbReference type="OrthoDB" id="266663at2759"/>
<comment type="caution">
    <text evidence="1">The sequence shown here is derived from an EMBL/GenBank/DDBJ whole genome shotgun (WGS) entry which is preliminary data.</text>
</comment>
<dbReference type="AlphaFoldDB" id="A0A8H7ZRS7"/>
<dbReference type="Proteomes" id="UP000673691">
    <property type="component" value="Unassembled WGS sequence"/>
</dbReference>
<evidence type="ECO:0000313" key="1">
    <source>
        <dbReference type="EMBL" id="KAG5458202.1"/>
    </source>
</evidence>
<gene>
    <name evidence="1" type="ORF">BJ554DRAFT_1620</name>
</gene>
<protein>
    <submittedName>
        <fullName evidence="1">Uncharacterized protein</fullName>
    </submittedName>
</protein>
<dbReference type="EMBL" id="JAEFCI010008835">
    <property type="protein sequence ID" value="KAG5458202.1"/>
    <property type="molecule type" value="Genomic_DNA"/>
</dbReference>
<evidence type="ECO:0000313" key="2">
    <source>
        <dbReference type="Proteomes" id="UP000673691"/>
    </source>
</evidence>
<keyword evidence="2" id="KW-1185">Reference proteome</keyword>
<feature type="non-terminal residue" evidence="1">
    <location>
        <position position="1"/>
    </location>
</feature>